<dbReference type="InterPro" id="IPR004304">
    <property type="entry name" value="FmdA_AmdA"/>
</dbReference>
<evidence type="ECO:0000313" key="1">
    <source>
        <dbReference type="EMBL" id="HGQ36101.1"/>
    </source>
</evidence>
<dbReference type="PANTHER" id="PTHR31891">
    <property type="entry name" value="FORMAMIDASE C869.04-RELATED"/>
    <property type="match status" value="1"/>
</dbReference>
<sequence>MVQSSKIFYVFSPDLEPAAKAKVGDKVIFYTLDALGGQITSEDQVITSIDFSRVNPATGPLYIEGAEPGDALLVKILSINTSERGFVVTAPNAGALPNMVKEAKTRACYVRGDYVEFMGFKLPTRKMVGVIGVASSERTPTGLPGKHGGNLDTRFVTEGSTVILPVEYPGALLGIGDVHATMGDGEVCVSACEVSAEVAVEVNLIKGLAPMWPVVQYGDYIHVLVSNEKMDKALEEGIDLAVKILSLGLNLSWDDSYMMASLAVDIGVSQLVNPKKTIRIQIPSYLLPLENILRTLNKLREYY</sequence>
<dbReference type="EMBL" id="DTCK01000034">
    <property type="protein sequence ID" value="HGQ36101.1"/>
    <property type="molecule type" value="Genomic_DNA"/>
</dbReference>
<name>A0A7C4NMI0_9CREN</name>
<comment type="caution">
    <text evidence="2">The sequence shown here is derived from an EMBL/GenBank/DDBJ whole genome shotgun (WGS) entry which is preliminary data.</text>
</comment>
<evidence type="ECO:0000313" key="2">
    <source>
        <dbReference type="EMBL" id="HGQ64982.1"/>
    </source>
</evidence>
<dbReference type="EMBL" id="DTBD01000064">
    <property type="protein sequence ID" value="HGQ64982.1"/>
    <property type="molecule type" value="Genomic_DNA"/>
</dbReference>
<dbReference type="AlphaFoldDB" id="A0A7C4NMI0"/>
<dbReference type="Pfam" id="PF03069">
    <property type="entry name" value="FmdA_AmdA"/>
    <property type="match status" value="2"/>
</dbReference>
<organism evidence="2">
    <name type="scientific">Ignisphaera aggregans</name>
    <dbReference type="NCBI Taxonomy" id="334771"/>
    <lineage>
        <taxon>Archaea</taxon>
        <taxon>Thermoproteota</taxon>
        <taxon>Thermoprotei</taxon>
        <taxon>Desulfurococcales</taxon>
        <taxon>Desulfurococcaceae</taxon>
        <taxon>Ignisphaera</taxon>
    </lineage>
</organism>
<dbReference type="Gene3D" id="2.60.120.580">
    <property type="entry name" value="Acetamidase/Formamidase-like domains"/>
    <property type="match status" value="2"/>
</dbReference>
<proteinExistence type="predicted"/>
<reference evidence="2" key="1">
    <citation type="journal article" date="2020" name="mSystems">
        <title>Genome- and Community-Level Interaction Insights into Carbon Utilization and Element Cycling Functions of Hydrothermarchaeota in Hydrothermal Sediment.</title>
        <authorList>
            <person name="Zhou Z."/>
            <person name="Liu Y."/>
            <person name="Xu W."/>
            <person name="Pan J."/>
            <person name="Luo Z.H."/>
            <person name="Li M."/>
        </authorList>
    </citation>
    <scope>NUCLEOTIDE SEQUENCE [LARGE SCALE GENOMIC DNA]</scope>
    <source>
        <strain evidence="2">SpSt-637</strain>
        <strain evidence="1">SpSt-667</strain>
    </source>
</reference>
<gene>
    <name evidence="2" type="ORF">ENU08_07040</name>
    <name evidence="1" type="ORF">ENU41_05420</name>
</gene>
<dbReference type="SUPFAM" id="SSF141130">
    <property type="entry name" value="Acetamidase/Formamidase-like"/>
    <property type="match status" value="1"/>
</dbReference>
<protein>
    <submittedName>
        <fullName evidence="2">Formamidase</fullName>
    </submittedName>
</protein>
<dbReference type="Gene3D" id="3.10.28.20">
    <property type="entry name" value="Acetamidase/Formamidase-like domains"/>
    <property type="match status" value="1"/>
</dbReference>
<accession>A0A7C4NMI0</accession>
<dbReference type="PANTHER" id="PTHR31891:SF1">
    <property type="entry name" value="FORMAMIDASE C869.04-RELATED"/>
    <property type="match status" value="1"/>
</dbReference>
<dbReference type="GO" id="GO:0016811">
    <property type="term" value="F:hydrolase activity, acting on carbon-nitrogen (but not peptide) bonds, in linear amides"/>
    <property type="evidence" value="ECO:0007669"/>
    <property type="project" value="InterPro"/>
</dbReference>